<accession>A0A0D2H1G6</accession>
<feature type="region of interest" description="Disordered" evidence="1">
    <location>
        <begin position="274"/>
        <end position="303"/>
    </location>
</feature>
<evidence type="ECO:0000313" key="4">
    <source>
        <dbReference type="Proteomes" id="UP000053617"/>
    </source>
</evidence>
<name>A0A0D2H1G6_9EURO</name>
<keyword evidence="2" id="KW-0732">Signal</keyword>
<evidence type="ECO:0000313" key="3">
    <source>
        <dbReference type="EMBL" id="KIX04298.1"/>
    </source>
</evidence>
<feature type="compositionally biased region" description="Low complexity" evidence="1">
    <location>
        <begin position="277"/>
        <end position="303"/>
    </location>
</feature>
<dbReference type="Proteomes" id="UP000053617">
    <property type="component" value="Unassembled WGS sequence"/>
</dbReference>
<evidence type="ECO:0000256" key="1">
    <source>
        <dbReference type="SAM" id="MobiDB-lite"/>
    </source>
</evidence>
<reference evidence="3 4" key="1">
    <citation type="submission" date="2015-01" db="EMBL/GenBank/DDBJ databases">
        <title>The Genome Sequence of Rhinocladiella mackenzie CBS 650.93.</title>
        <authorList>
            <consortium name="The Broad Institute Genomics Platform"/>
            <person name="Cuomo C."/>
            <person name="de Hoog S."/>
            <person name="Gorbushina A."/>
            <person name="Stielow B."/>
            <person name="Teixiera M."/>
            <person name="Abouelleil A."/>
            <person name="Chapman S.B."/>
            <person name="Priest M."/>
            <person name="Young S.K."/>
            <person name="Wortman J."/>
            <person name="Nusbaum C."/>
            <person name="Birren B."/>
        </authorList>
    </citation>
    <scope>NUCLEOTIDE SEQUENCE [LARGE SCALE GENOMIC DNA]</scope>
    <source>
        <strain evidence="3 4">CBS 650.93</strain>
    </source>
</reference>
<dbReference type="GeneID" id="25293236"/>
<gene>
    <name evidence="3" type="ORF">Z518_05165</name>
</gene>
<feature type="chain" id="PRO_5002243337" evidence="2">
    <location>
        <begin position="18"/>
        <end position="334"/>
    </location>
</feature>
<dbReference type="OrthoDB" id="2110578at2759"/>
<feature type="signal peptide" evidence="2">
    <location>
        <begin position="1"/>
        <end position="17"/>
    </location>
</feature>
<organism evidence="3 4">
    <name type="scientific">Rhinocladiella mackenziei CBS 650.93</name>
    <dbReference type="NCBI Taxonomy" id="1442369"/>
    <lineage>
        <taxon>Eukaryota</taxon>
        <taxon>Fungi</taxon>
        <taxon>Dikarya</taxon>
        <taxon>Ascomycota</taxon>
        <taxon>Pezizomycotina</taxon>
        <taxon>Eurotiomycetes</taxon>
        <taxon>Chaetothyriomycetidae</taxon>
        <taxon>Chaetothyriales</taxon>
        <taxon>Herpotrichiellaceae</taxon>
        <taxon>Rhinocladiella</taxon>
    </lineage>
</organism>
<dbReference type="EMBL" id="KN847478">
    <property type="protein sequence ID" value="KIX04298.1"/>
    <property type="molecule type" value="Genomic_DNA"/>
</dbReference>
<dbReference type="VEuPathDB" id="FungiDB:Z518_05165"/>
<protein>
    <submittedName>
        <fullName evidence="3">Uncharacterized protein</fullName>
    </submittedName>
</protein>
<evidence type="ECO:0000256" key="2">
    <source>
        <dbReference type="SAM" id="SignalP"/>
    </source>
</evidence>
<proteinExistence type="predicted"/>
<sequence length="334" mass="35092">MFGKTLFFLATAGVASALRPNDTTICDYYTPIVTGRENSPESQYELMLKITHTFILGNYTTPNVGVQVMGVAAPATFEGHQVNLLPYFTGGYYSTNDGGDTGVAKNFLDGGGADALLQNIPAFGNSSNQYRLLTHVYQYFGEFYGCSQQGNDVFPKYEGRASMFEVHKFMDSDKYEAGFFNQQIGLAVASVGFEEADVNFTLTALDMTFTHRCSPPAAVIPASAGPQLQSICVAPDCPLDPMADCSVYPNNGVIAQPAIANATLVGDIAKQNETEDGATPSASPNPSSSASASAASASASSTNGASNNVVLGSSTMTSCTLIALLGVGMFVLLL</sequence>
<dbReference type="AlphaFoldDB" id="A0A0D2H1G6"/>
<keyword evidence="4" id="KW-1185">Reference proteome</keyword>
<dbReference type="RefSeq" id="XP_013271434.1">
    <property type="nucleotide sequence ID" value="XM_013415980.1"/>
</dbReference>
<dbReference type="HOGENOM" id="CLU_037449_1_0_1"/>
<dbReference type="STRING" id="1442369.A0A0D2H1G6"/>